<evidence type="ECO:0000313" key="2">
    <source>
        <dbReference type="Proteomes" id="UP000016933"/>
    </source>
</evidence>
<dbReference type="Proteomes" id="UP000016933">
    <property type="component" value="Unassembled WGS sequence"/>
</dbReference>
<evidence type="ECO:0000313" key="1">
    <source>
        <dbReference type="EMBL" id="EME43886.1"/>
    </source>
</evidence>
<reference evidence="2" key="1">
    <citation type="journal article" date="2012" name="PLoS Genet.">
        <title>The genomes of the fungal plant pathogens Cladosporium fulvum and Dothistroma septosporum reveal adaptation to different hosts and lifestyles but also signatures of common ancestry.</title>
        <authorList>
            <person name="de Wit P.J.G.M."/>
            <person name="van der Burgt A."/>
            <person name="Oekmen B."/>
            <person name="Stergiopoulos I."/>
            <person name="Abd-Elsalam K.A."/>
            <person name="Aerts A.L."/>
            <person name="Bahkali A.H."/>
            <person name="Beenen H.G."/>
            <person name="Chettri P."/>
            <person name="Cox M.P."/>
            <person name="Datema E."/>
            <person name="de Vries R.P."/>
            <person name="Dhillon B."/>
            <person name="Ganley A.R."/>
            <person name="Griffiths S.A."/>
            <person name="Guo Y."/>
            <person name="Hamelin R.C."/>
            <person name="Henrissat B."/>
            <person name="Kabir M.S."/>
            <person name="Jashni M.K."/>
            <person name="Kema G."/>
            <person name="Klaubauf S."/>
            <person name="Lapidus A."/>
            <person name="Levasseur A."/>
            <person name="Lindquist E."/>
            <person name="Mehrabi R."/>
            <person name="Ohm R.A."/>
            <person name="Owen T.J."/>
            <person name="Salamov A."/>
            <person name="Schwelm A."/>
            <person name="Schijlen E."/>
            <person name="Sun H."/>
            <person name="van den Burg H.A."/>
            <person name="van Ham R.C.H.J."/>
            <person name="Zhang S."/>
            <person name="Goodwin S.B."/>
            <person name="Grigoriev I.V."/>
            <person name="Collemare J."/>
            <person name="Bradshaw R.E."/>
        </authorList>
    </citation>
    <scope>NUCLEOTIDE SEQUENCE [LARGE SCALE GENOMIC DNA]</scope>
    <source>
        <strain evidence="2">NZE10 / CBS 128990</strain>
    </source>
</reference>
<name>N1PKL3_DOTSN</name>
<gene>
    <name evidence="1" type="ORF">DOTSEDRAFT_71633</name>
</gene>
<keyword evidence="2" id="KW-1185">Reference proteome</keyword>
<proteinExistence type="predicted"/>
<organism evidence="1 2">
    <name type="scientific">Dothistroma septosporum (strain NZE10 / CBS 128990)</name>
    <name type="common">Red band needle blight fungus</name>
    <name type="synonym">Mycosphaerella pini</name>
    <dbReference type="NCBI Taxonomy" id="675120"/>
    <lineage>
        <taxon>Eukaryota</taxon>
        <taxon>Fungi</taxon>
        <taxon>Dikarya</taxon>
        <taxon>Ascomycota</taxon>
        <taxon>Pezizomycotina</taxon>
        <taxon>Dothideomycetes</taxon>
        <taxon>Dothideomycetidae</taxon>
        <taxon>Mycosphaerellales</taxon>
        <taxon>Mycosphaerellaceae</taxon>
        <taxon>Dothistroma</taxon>
    </lineage>
</organism>
<accession>N1PKL3</accession>
<dbReference type="EMBL" id="KB446539">
    <property type="protein sequence ID" value="EME43886.1"/>
    <property type="molecule type" value="Genomic_DNA"/>
</dbReference>
<reference evidence="1 2" key="2">
    <citation type="journal article" date="2012" name="PLoS Pathog.">
        <title>Diverse lifestyles and strategies of plant pathogenesis encoded in the genomes of eighteen Dothideomycetes fungi.</title>
        <authorList>
            <person name="Ohm R.A."/>
            <person name="Feau N."/>
            <person name="Henrissat B."/>
            <person name="Schoch C.L."/>
            <person name="Horwitz B.A."/>
            <person name="Barry K.W."/>
            <person name="Condon B.J."/>
            <person name="Copeland A.C."/>
            <person name="Dhillon B."/>
            <person name="Glaser F."/>
            <person name="Hesse C.N."/>
            <person name="Kosti I."/>
            <person name="LaButti K."/>
            <person name="Lindquist E.A."/>
            <person name="Lucas S."/>
            <person name="Salamov A.A."/>
            <person name="Bradshaw R.E."/>
            <person name="Ciuffetti L."/>
            <person name="Hamelin R.C."/>
            <person name="Kema G.H.J."/>
            <person name="Lawrence C."/>
            <person name="Scott J.A."/>
            <person name="Spatafora J.W."/>
            <person name="Turgeon B.G."/>
            <person name="de Wit P.J.G.M."/>
            <person name="Zhong S."/>
            <person name="Goodwin S.B."/>
            <person name="Grigoriev I.V."/>
        </authorList>
    </citation>
    <scope>NUCLEOTIDE SEQUENCE [LARGE SCALE GENOMIC DNA]</scope>
    <source>
        <strain evidence="2">NZE10 / CBS 128990</strain>
    </source>
</reference>
<dbReference type="HOGENOM" id="CLU_2108960_0_0_1"/>
<dbReference type="AlphaFoldDB" id="N1PKL3"/>
<sequence>MSASRRFLLSAEESGVIRCPFDALISVHDSSVRRWFRFAKALCLRFSHPSMLTRNASWRSRVDVVAGTPTFVESRIWRSIAAQVQCMARRDRTMIVLHTPEATVSHKALPVPSWW</sequence>
<protein>
    <submittedName>
        <fullName evidence="1">Uncharacterized protein</fullName>
    </submittedName>
</protein>